<evidence type="ECO:0000256" key="1">
    <source>
        <dbReference type="SAM" id="Coils"/>
    </source>
</evidence>
<proteinExistence type="predicted"/>
<feature type="region of interest" description="Disordered" evidence="2">
    <location>
        <begin position="51"/>
        <end position="74"/>
    </location>
</feature>
<keyword evidence="4" id="KW-1185">Reference proteome</keyword>
<dbReference type="GO" id="GO:0031122">
    <property type="term" value="P:cytoplasmic microtubule organization"/>
    <property type="evidence" value="ECO:0007669"/>
    <property type="project" value="TreeGrafter"/>
</dbReference>
<evidence type="ECO:0000256" key="2">
    <source>
        <dbReference type="SAM" id="MobiDB-lite"/>
    </source>
</evidence>
<reference evidence="3" key="2">
    <citation type="submission" date="2025-09" db="UniProtKB">
        <authorList>
            <consortium name="Ensembl"/>
        </authorList>
    </citation>
    <scope>IDENTIFICATION</scope>
</reference>
<sequence>MEGAVAATKIIELSKKNRELNVTIEQEKVKSKQSANRIKELERELQVALSGEKTDIKPLEKSSSEDCEQESPGVKSLQKKLAAAELKMTEYRNQVQSAKQELKVAQKVLISEVGEEVNLQQVLSSPGSFRGRSQQILALQTKVFFSYNRCGTSSSN</sequence>
<dbReference type="Ensembl" id="ENSOSIT00000031010.1">
    <property type="protein sequence ID" value="ENSOSIP00000029427.1"/>
    <property type="gene ID" value="ENSOSIG00000015243.1"/>
</dbReference>
<accession>A0A8C7YKN9</accession>
<evidence type="ECO:0000313" key="3">
    <source>
        <dbReference type="Ensembl" id="ENSOSIP00000029427.1"/>
    </source>
</evidence>
<feature type="coiled-coil region" evidence="1">
    <location>
        <begin position="74"/>
        <end position="108"/>
    </location>
</feature>
<organism evidence="3 4">
    <name type="scientific">Oryzias sinensis</name>
    <name type="common">Chinese medaka</name>
    <dbReference type="NCBI Taxonomy" id="183150"/>
    <lineage>
        <taxon>Eukaryota</taxon>
        <taxon>Metazoa</taxon>
        <taxon>Chordata</taxon>
        <taxon>Craniata</taxon>
        <taxon>Vertebrata</taxon>
        <taxon>Euteleostomi</taxon>
        <taxon>Actinopterygii</taxon>
        <taxon>Neopterygii</taxon>
        <taxon>Teleostei</taxon>
        <taxon>Neoteleostei</taxon>
        <taxon>Acanthomorphata</taxon>
        <taxon>Ovalentaria</taxon>
        <taxon>Atherinomorphae</taxon>
        <taxon>Beloniformes</taxon>
        <taxon>Adrianichthyidae</taxon>
        <taxon>Oryziinae</taxon>
        <taxon>Oryzias</taxon>
    </lineage>
</organism>
<dbReference type="Proteomes" id="UP000694383">
    <property type="component" value="Unplaced"/>
</dbReference>
<protein>
    <submittedName>
        <fullName evidence="3">Uncharacterized protein</fullName>
    </submittedName>
</protein>
<feature type="compositionally biased region" description="Basic and acidic residues" evidence="2">
    <location>
        <begin position="52"/>
        <end position="64"/>
    </location>
</feature>
<dbReference type="PANTHER" id="PTHR31935">
    <property type="entry name" value="COILED-COIL DOMAIN-CONTAINING PROTEIN 13"/>
    <property type="match status" value="1"/>
</dbReference>
<name>A0A8C7YKN9_9TELE</name>
<dbReference type="GO" id="GO:1905515">
    <property type="term" value="P:non-motile cilium assembly"/>
    <property type="evidence" value="ECO:0007669"/>
    <property type="project" value="TreeGrafter"/>
</dbReference>
<reference evidence="3" key="1">
    <citation type="submission" date="2025-08" db="UniProtKB">
        <authorList>
            <consortium name="Ensembl"/>
        </authorList>
    </citation>
    <scope>IDENTIFICATION</scope>
</reference>
<dbReference type="GeneTree" id="ENSGT00390000000596"/>
<dbReference type="InterPro" id="IPR038929">
    <property type="entry name" value="CCDC13"/>
</dbReference>
<dbReference type="AlphaFoldDB" id="A0A8C7YKN9"/>
<dbReference type="GO" id="GO:0034451">
    <property type="term" value="C:centriolar satellite"/>
    <property type="evidence" value="ECO:0007669"/>
    <property type="project" value="TreeGrafter"/>
</dbReference>
<dbReference type="PANTHER" id="PTHR31935:SF1">
    <property type="entry name" value="COILED-COIL DOMAIN-CONTAINING PROTEIN 13"/>
    <property type="match status" value="1"/>
</dbReference>
<keyword evidence="1" id="KW-0175">Coiled coil</keyword>
<evidence type="ECO:0000313" key="4">
    <source>
        <dbReference type="Proteomes" id="UP000694383"/>
    </source>
</evidence>
<feature type="coiled-coil region" evidence="1">
    <location>
        <begin position="10"/>
        <end position="44"/>
    </location>
</feature>